<dbReference type="PANTHER" id="PTHR33107">
    <property type="entry name" value="KUNITZ TRYPSIN INHIBITOR 2"/>
    <property type="match status" value="1"/>
</dbReference>
<keyword evidence="7" id="KW-1185">Reference proteome</keyword>
<keyword evidence="4" id="KW-1015">Disulfide bond</keyword>
<evidence type="ECO:0000313" key="7">
    <source>
        <dbReference type="Proteomes" id="UP000634136"/>
    </source>
</evidence>
<proteinExistence type="inferred from homology"/>
<dbReference type="InterPro" id="IPR011065">
    <property type="entry name" value="Kunitz_inhibitor_STI-like_sf"/>
</dbReference>
<dbReference type="Proteomes" id="UP000634136">
    <property type="component" value="Unassembled WGS sequence"/>
</dbReference>
<comment type="similarity">
    <text evidence="1">Belongs to the protease inhibitor I3 (leguminous Kunitz-type inhibitor) family.</text>
</comment>
<dbReference type="Gene3D" id="2.80.10.50">
    <property type="match status" value="1"/>
</dbReference>
<dbReference type="OrthoDB" id="1918435at2759"/>
<dbReference type="PANTHER" id="PTHR33107:SF81">
    <property type="entry name" value="TRYPSIN INHIBITOR A"/>
    <property type="match status" value="1"/>
</dbReference>
<keyword evidence="5" id="KW-0732">Signal</keyword>
<keyword evidence="2" id="KW-0646">Protease inhibitor</keyword>
<gene>
    <name evidence="6" type="ORF">G2W53_011461</name>
</gene>
<evidence type="ECO:0000256" key="2">
    <source>
        <dbReference type="ARBA" id="ARBA00022690"/>
    </source>
</evidence>
<evidence type="ECO:0000256" key="4">
    <source>
        <dbReference type="ARBA" id="ARBA00023157"/>
    </source>
</evidence>
<dbReference type="EMBL" id="JAAIUW010000004">
    <property type="protein sequence ID" value="KAF7836602.1"/>
    <property type="molecule type" value="Genomic_DNA"/>
</dbReference>
<reference evidence="6" key="1">
    <citation type="submission" date="2020-09" db="EMBL/GenBank/DDBJ databases">
        <title>Genome-Enabled Discovery of Anthraquinone Biosynthesis in Senna tora.</title>
        <authorList>
            <person name="Kang S.-H."/>
            <person name="Pandey R.P."/>
            <person name="Lee C.-M."/>
            <person name="Sim J.-S."/>
            <person name="Jeong J.-T."/>
            <person name="Choi B.-S."/>
            <person name="Jung M."/>
            <person name="Ginzburg D."/>
            <person name="Zhao K."/>
            <person name="Won S.Y."/>
            <person name="Oh T.-J."/>
            <person name="Yu Y."/>
            <person name="Kim N.-H."/>
            <person name="Lee O.R."/>
            <person name="Lee T.-H."/>
            <person name="Bashyal P."/>
            <person name="Kim T.-S."/>
            <person name="Lee W.-H."/>
            <person name="Kawkins C."/>
            <person name="Kim C.-K."/>
            <person name="Kim J.S."/>
            <person name="Ahn B.O."/>
            <person name="Rhee S.Y."/>
            <person name="Sohng J.K."/>
        </authorList>
    </citation>
    <scope>NUCLEOTIDE SEQUENCE</scope>
    <source>
        <tissue evidence="6">Leaf</tissue>
    </source>
</reference>
<dbReference type="AlphaFoldDB" id="A0A834X1J0"/>
<evidence type="ECO:0000256" key="5">
    <source>
        <dbReference type="SAM" id="SignalP"/>
    </source>
</evidence>
<organism evidence="6 7">
    <name type="scientific">Senna tora</name>
    <dbReference type="NCBI Taxonomy" id="362788"/>
    <lineage>
        <taxon>Eukaryota</taxon>
        <taxon>Viridiplantae</taxon>
        <taxon>Streptophyta</taxon>
        <taxon>Embryophyta</taxon>
        <taxon>Tracheophyta</taxon>
        <taxon>Spermatophyta</taxon>
        <taxon>Magnoliopsida</taxon>
        <taxon>eudicotyledons</taxon>
        <taxon>Gunneridae</taxon>
        <taxon>Pentapetalae</taxon>
        <taxon>rosids</taxon>
        <taxon>fabids</taxon>
        <taxon>Fabales</taxon>
        <taxon>Fabaceae</taxon>
        <taxon>Caesalpinioideae</taxon>
        <taxon>Cassia clade</taxon>
        <taxon>Senna</taxon>
    </lineage>
</organism>
<dbReference type="GO" id="GO:0004867">
    <property type="term" value="F:serine-type endopeptidase inhibitor activity"/>
    <property type="evidence" value="ECO:0007669"/>
    <property type="project" value="UniProtKB-KW"/>
</dbReference>
<comment type="caution">
    <text evidence="6">The sequence shown here is derived from an EMBL/GenBank/DDBJ whole genome shotgun (WGS) entry which is preliminary data.</text>
</comment>
<feature type="chain" id="PRO_5032326536" evidence="5">
    <location>
        <begin position="25"/>
        <end position="149"/>
    </location>
</feature>
<name>A0A834X1J0_9FABA</name>
<keyword evidence="3" id="KW-0722">Serine protease inhibitor</keyword>
<sequence length="149" mass="15792">MKIMKTMGIFSLLACLLMATSSLSQSDETSAVLDTAGNPLQRGQEYYIKPAITDSGGRFTLINRNGSCPFYVGQENTDLGSGLPVVFSPFAGEDNTVKPHRDFTVAFAAVTVCGQSTGFDCGKVGGLRENGKILMALDGSVLPLVFEKA</sequence>
<dbReference type="Pfam" id="PF00197">
    <property type="entry name" value="Kunitz_legume"/>
    <property type="match status" value="1"/>
</dbReference>
<dbReference type="SMART" id="SM00452">
    <property type="entry name" value="STI"/>
    <property type="match status" value="1"/>
</dbReference>
<feature type="signal peptide" evidence="5">
    <location>
        <begin position="1"/>
        <end position="24"/>
    </location>
</feature>
<dbReference type="SUPFAM" id="SSF50386">
    <property type="entry name" value="STI-like"/>
    <property type="match status" value="1"/>
</dbReference>
<dbReference type="InterPro" id="IPR002160">
    <property type="entry name" value="Prot_inh_Kunz-lg"/>
</dbReference>
<evidence type="ECO:0000256" key="1">
    <source>
        <dbReference type="ARBA" id="ARBA00005440"/>
    </source>
</evidence>
<evidence type="ECO:0000313" key="6">
    <source>
        <dbReference type="EMBL" id="KAF7836602.1"/>
    </source>
</evidence>
<accession>A0A834X1J0</accession>
<evidence type="ECO:0000256" key="3">
    <source>
        <dbReference type="ARBA" id="ARBA00022900"/>
    </source>
</evidence>
<protein>
    <submittedName>
        <fullName evidence="6">Alpha-amylase/subtilisin inhibitor-like</fullName>
    </submittedName>
</protein>
<dbReference type="PRINTS" id="PR00291">
    <property type="entry name" value="KUNITZINHBTR"/>
</dbReference>